<evidence type="ECO:0000256" key="7">
    <source>
        <dbReference type="RuleBase" id="RU369079"/>
    </source>
</evidence>
<name>A0A1I0B718_9GAMM</name>
<dbReference type="Proteomes" id="UP000242642">
    <property type="component" value="Unassembled WGS sequence"/>
</dbReference>
<dbReference type="InterPro" id="IPR010656">
    <property type="entry name" value="DctM"/>
</dbReference>
<keyword evidence="10" id="KW-1185">Reference proteome</keyword>
<dbReference type="Pfam" id="PF06808">
    <property type="entry name" value="DctM"/>
    <property type="match status" value="1"/>
</dbReference>
<comment type="similarity">
    <text evidence="7">Belongs to the TRAP transporter large permease family.</text>
</comment>
<dbReference type="EMBL" id="FOHV01000007">
    <property type="protein sequence ID" value="SET02572.1"/>
    <property type="molecule type" value="Genomic_DNA"/>
</dbReference>
<keyword evidence="4 7" id="KW-0812">Transmembrane</keyword>
<evidence type="ECO:0000259" key="8">
    <source>
        <dbReference type="Pfam" id="PF06808"/>
    </source>
</evidence>
<sequence>MTLTIFLAVLIGSILLRLPVAFALLLSSIALMIHLDMFSADILTQSLINGVDNSTLLAIPFFLVAGEVMASGGLSQRIVRLASAHFGHFKGGLGYVAIFTSVLLAGLSGSAVADAAALVSILYPMMKGAKYPEAPSMGLLASGGIIAPVIPPSIPLILVGVAGGISIKNLFLGGIVPGLLMGLTLIIVWRLIVAKGTVETQPKATKLEKRAALKDGIWALFLPLIIIVGIRFGVFTPTEAAVVAAVYAITISTFVYKELTWKRFYHILLGAGKATAMVMFLVGSAMVAAWLITVAQLPQQLSELLNPLIDSPRALMAVIMLLVLLIGMVMDLSPTILILVPLLMPVVKLAGIDPTYFGLMFVINCSIGLLTPPVGTVLNVVCGVAKVQISTAVKGVLPFIAAYILLLGIFVIFPSIITVPLAIMIG</sequence>
<dbReference type="GO" id="GO:0005886">
    <property type="term" value="C:plasma membrane"/>
    <property type="evidence" value="ECO:0007669"/>
    <property type="project" value="UniProtKB-SubCell"/>
</dbReference>
<dbReference type="NCBIfam" id="TIGR00786">
    <property type="entry name" value="dctM"/>
    <property type="match status" value="1"/>
</dbReference>
<comment type="subcellular location">
    <subcellularLocation>
        <location evidence="1 7">Cell inner membrane</location>
        <topology evidence="1 7">Multi-pass membrane protein</topology>
    </subcellularLocation>
</comment>
<feature type="transmembrane region" description="Helical" evidence="7">
    <location>
        <begin position="54"/>
        <end position="74"/>
    </location>
</feature>
<feature type="transmembrane region" description="Helical" evidence="7">
    <location>
        <begin position="317"/>
        <end position="344"/>
    </location>
</feature>
<organism evidence="9 10">
    <name type="scientific">Thorsellia anophelis DSM 18579</name>
    <dbReference type="NCBI Taxonomy" id="1123402"/>
    <lineage>
        <taxon>Bacteria</taxon>
        <taxon>Pseudomonadati</taxon>
        <taxon>Pseudomonadota</taxon>
        <taxon>Gammaproteobacteria</taxon>
        <taxon>Enterobacterales</taxon>
        <taxon>Thorselliaceae</taxon>
        <taxon>Thorsellia</taxon>
    </lineage>
</organism>
<dbReference type="RefSeq" id="WP_093318539.1">
    <property type="nucleotide sequence ID" value="NZ_FOHV01000007.1"/>
</dbReference>
<evidence type="ECO:0000313" key="9">
    <source>
        <dbReference type="EMBL" id="SET02572.1"/>
    </source>
</evidence>
<comment type="subunit">
    <text evidence="7">The complex comprises the extracytoplasmic solute receptor protein and the two transmembrane proteins.</text>
</comment>
<feature type="transmembrane region" description="Helical" evidence="7">
    <location>
        <begin position="94"/>
        <end position="125"/>
    </location>
</feature>
<keyword evidence="6 7" id="KW-0472">Membrane</keyword>
<evidence type="ECO:0000256" key="4">
    <source>
        <dbReference type="ARBA" id="ARBA00022692"/>
    </source>
</evidence>
<accession>A0A1I0B718</accession>
<evidence type="ECO:0000256" key="3">
    <source>
        <dbReference type="ARBA" id="ARBA00022519"/>
    </source>
</evidence>
<dbReference type="PANTHER" id="PTHR33362:SF4">
    <property type="entry name" value="2,3-DIKETO-L-GULONATE TRAP TRANSPORTER LARGE PERMEASE PROTEIN YIAN"/>
    <property type="match status" value="1"/>
</dbReference>
<dbReference type="InterPro" id="IPR004681">
    <property type="entry name" value="TRAP_DctM"/>
</dbReference>
<evidence type="ECO:0000256" key="6">
    <source>
        <dbReference type="ARBA" id="ARBA00023136"/>
    </source>
</evidence>
<dbReference type="OrthoDB" id="8627919at2"/>
<feature type="transmembrane region" description="Helical" evidence="7">
    <location>
        <begin position="277"/>
        <end position="297"/>
    </location>
</feature>
<evidence type="ECO:0000256" key="5">
    <source>
        <dbReference type="ARBA" id="ARBA00022989"/>
    </source>
</evidence>
<feature type="transmembrane region" description="Helical" evidence="7">
    <location>
        <begin position="137"/>
        <end position="158"/>
    </location>
</feature>
<keyword evidence="3 7" id="KW-0997">Cell inner membrane</keyword>
<dbReference type="AlphaFoldDB" id="A0A1I0B718"/>
<feature type="transmembrane region" description="Helical" evidence="7">
    <location>
        <begin position="170"/>
        <end position="192"/>
    </location>
</feature>
<dbReference type="PIRSF" id="PIRSF006066">
    <property type="entry name" value="HI0050"/>
    <property type="match status" value="1"/>
</dbReference>
<feature type="transmembrane region" description="Helical" evidence="7">
    <location>
        <begin position="212"/>
        <end position="234"/>
    </location>
</feature>
<feature type="transmembrane region" description="Helical" evidence="7">
    <location>
        <begin position="240"/>
        <end position="256"/>
    </location>
</feature>
<reference evidence="10" key="1">
    <citation type="submission" date="2016-10" db="EMBL/GenBank/DDBJ databases">
        <authorList>
            <person name="Varghese N."/>
            <person name="Submissions S."/>
        </authorList>
    </citation>
    <scope>NUCLEOTIDE SEQUENCE [LARGE SCALE GENOMIC DNA]</scope>
    <source>
        <strain evidence="10">DSM 18579</strain>
    </source>
</reference>
<feature type="domain" description="TRAP C4-dicarboxylate transport system permease DctM subunit" evidence="8">
    <location>
        <begin position="8"/>
        <end position="415"/>
    </location>
</feature>
<keyword evidence="2" id="KW-1003">Cell membrane</keyword>
<evidence type="ECO:0000256" key="2">
    <source>
        <dbReference type="ARBA" id="ARBA00022475"/>
    </source>
</evidence>
<evidence type="ECO:0000256" key="1">
    <source>
        <dbReference type="ARBA" id="ARBA00004429"/>
    </source>
</evidence>
<feature type="transmembrane region" description="Helical" evidence="7">
    <location>
        <begin position="400"/>
        <end position="425"/>
    </location>
</feature>
<feature type="transmembrane region" description="Helical" evidence="7">
    <location>
        <begin position="6"/>
        <end position="33"/>
    </location>
</feature>
<protein>
    <recommendedName>
        <fullName evidence="7">TRAP transporter large permease protein</fullName>
    </recommendedName>
</protein>
<comment type="function">
    <text evidence="7">Part of the tripartite ATP-independent periplasmic (TRAP) transport system.</text>
</comment>
<dbReference type="GO" id="GO:0022857">
    <property type="term" value="F:transmembrane transporter activity"/>
    <property type="evidence" value="ECO:0007669"/>
    <property type="project" value="UniProtKB-UniRule"/>
</dbReference>
<proteinExistence type="inferred from homology"/>
<keyword evidence="5 7" id="KW-1133">Transmembrane helix</keyword>
<evidence type="ECO:0000313" key="10">
    <source>
        <dbReference type="Proteomes" id="UP000242642"/>
    </source>
</evidence>
<dbReference type="STRING" id="1123402.SAMN02583745_01168"/>
<gene>
    <name evidence="9" type="ORF">SAMN02583745_01168</name>
</gene>
<feature type="transmembrane region" description="Helical" evidence="7">
    <location>
        <begin position="356"/>
        <end position="380"/>
    </location>
</feature>
<dbReference type="PANTHER" id="PTHR33362">
    <property type="entry name" value="SIALIC ACID TRAP TRANSPORTER PERMEASE PROTEIN SIAT-RELATED"/>
    <property type="match status" value="1"/>
</dbReference>
<keyword evidence="7" id="KW-0813">Transport</keyword>